<protein>
    <submittedName>
        <fullName evidence="4">AsmA family protein</fullName>
    </submittedName>
</protein>
<dbReference type="Pfam" id="PF05170">
    <property type="entry name" value="AsmA"/>
    <property type="match status" value="2"/>
</dbReference>
<keyword evidence="2" id="KW-0472">Membrane</keyword>
<feature type="region of interest" description="Disordered" evidence="1">
    <location>
        <begin position="635"/>
        <end position="660"/>
    </location>
</feature>
<dbReference type="PANTHER" id="PTHR30441">
    <property type="entry name" value="DUF748 DOMAIN-CONTAINING PROTEIN"/>
    <property type="match status" value="1"/>
</dbReference>
<evidence type="ECO:0000256" key="1">
    <source>
        <dbReference type="SAM" id="MobiDB-lite"/>
    </source>
</evidence>
<evidence type="ECO:0000313" key="4">
    <source>
        <dbReference type="EMBL" id="QCI64460.1"/>
    </source>
</evidence>
<keyword evidence="5" id="KW-1185">Reference proteome</keyword>
<dbReference type="InterPro" id="IPR052894">
    <property type="entry name" value="AsmA-related"/>
</dbReference>
<dbReference type="PANTHER" id="PTHR30441:SF4">
    <property type="entry name" value="PROTEIN ASMA"/>
    <property type="match status" value="1"/>
</dbReference>
<organism evidence="4 5">
    <name type="scientific">Phreatobacter stygius</name>
    <dbReference type="NCBI Taxonomy" id="1940610"/>
    <lineage>
        <taxon>Bacteria</taxon>
        <taxon>Pseudomonadati</taxon>
        <taxon>Pseudomonadota</taxon>
        <taxon>Alphaproteobacteria</taxon>
        <taxon>Hyphomicrobiales</taxon>
        <taxon>Phreatobacteraceae</taxon>
        <taxon>Phreatobacter</taxon>
    </lineage>
</organism>
<evidence type="ECO:0000313" key="5">
    <source>
        <dbReference type="Proteomes" id="UP000298781"/>
    </source>
</evidence>
<name>A0A4D7B302_9HYPH</name>
<reference evidence="4 5" key="1">
    <citation type="submission" date="2019-04" db="EMBL/GenBank/DDBJ databases">
        <title>Phreatobacter aquaticus sp. nov.</title>
        <authorList>
            <person name="Choi A."/>
        </authorList>
    </citation>
    <scope>NUCLEOTIDE SEQUENCE [LARGE SCALE GENOMIC DNA]</scope>
    <source>
        <strain evidence="4 5">KCTC 52518</strain>
    </source>
</reference>
<proteinExistence type="predicted"/>
<keyword evidence="2" id="KW-0812">Transmembrane</keyword>
<keyword evidence="2" id="KW-1133">Transmembrane helix</keyword>
<dbReference type="EMBL" id="CP039690">
    <property type="protein sequence ID" value="QCI64460.1"/>
    <property type="molecule type" value="Genomic_DNA"/>
</dbReference>
<dbReference type="GO" id="GO:0005886">
    <property type="term" value="C:plasma membrane"/>
    <property type="evidence" value="ECO:0007669"/>
    <property type="project" value="TreeGrafter"/>
</dbReference>
<dbReference type="KEGG" id="pstg:E8M01_09580"/>
<dbReference type="OrthoDB" id="5439561at2"/>
<dbReference type="GO" id="GO:0090313">
    <property type="term" value="P:regulation of protein targeting to membrane"/>
    <property type="evidence" value="ECO:0007669"/>
    <property type="project" value="TreeGrafter"/>
</dbReference>
<accession>A0A4D7B302</accession>
<dbReference type="AlphaFoldDB" id="A0A4D7B302"/>
<dbReference type="Proteomes" id="UP000298781">
    <property type="component" value="Chromosome"/>
</dbReference>
<evidence type="ECO:0000259" key="3">
    <source>
        <dbReference type="Pfam" id="PF05170"/>
    </source>
</evidence>
<evidence type="ECO:0000256" key="2">
    <source>
        <dbReference type="SAM" id="Phobius"/>
    </source>
</evidence>
<feature type="transmembrane region" description="Helical" evidence="2">
    <location>
        <begin position="21"/>
        <end position="43"/>
    </location>
</feature>
<dbReference type="InterPro" id="IPR007844">
    <property type="entry name" value="AsmA"/>
</dbReference>
<feature type="domain" description="AsmA" evidence="3">
    <location>
        <begin position="21"/>
        <end position="144"/>
    </location>
</feature>
<sequence length="660" mass="69925">MGGSPDPGSRRVSLASSLKRVLTIVGATALVLALALALVPALLPAEAVRNTVTAELSQRLGVPVSISGPVSISVLPQLSVQLDGVTIGTGGEVLATADAAVGALRLFPLLAGRVSISDYTLVRPRIAVRVAANGTSNWDRALEAIRQVSRERSGGLADFRIVQGEALVIDEKTQQRVEIDGMEIAVSWPRFDRQANISGRFTLRDEPVEISAVVARPLALLTAEPTGLKMRLAAAPVRVGFDGQIAGRAQTLASGTMTVETTSLRALLRWLGQHPGVGSALGSFALKGEVRVTPTELAFSQVNAELDGNVAEGALTVSFQGARPQIQGTLDADRVVATPYFSDMNPIPETDRGWNRRPIDLSALTSSDIDLRLSAREVVLGSAKLGRSAASVTSRNGRLTLTLGEAQAYGGSLRGALVLSPHADGVEVRATLNVQRAELGQGLSEWFGYRRLDGVGNAQISIEGHGPTMSDLARTASGQATLTAVDGAIRGFNAEAILRRLERRPLAATGADARSGRTPYDRMAATIRIVNGIATTEDIMLDGQIVRVRLQGSAQLQARELDLRGIATLKRSTGPSATSDSNFELPFVVQGSWDDPFVLPDPQSLIRRSGAAAPLRDVNRDRDALRAVLDAINRQSGQDISEPLPPIPSFAPYPSLRPQN</sequence>
<gene>
    <name evidence="4" type="ORF">E8M01_09580</name>
</gene>
<feature type="domain" description="AsmA" evidence="3">
    <location>
        <begin position="350"/>
        <end position="538"/>
    </location>
</feature>